<dbReference type="AlphaFoldDB" id="A0A445AUM1"/>
<keyword evidence="2" id="KW-1185">Reference proteome</keyword>
<protein>
    <submittedName>
        <fullName evidence="1">Uncharacterized protein</fullName>
    </submittedName>
</protein>
<accession>A0A445AUM1</accession>
<evidence type="ECO:0000313" key="2">
    <source>
        <dbReference type="Proteomes" id="UP000289738"/>
    </source>
</evidence>
<organism evidence="1 2">
    <name type="scientific">Arachis hypogaea</name>
    <name type="common">Peanut</name>
    <dbReference type="NCBI Taxonomy" id="3818"/>
    <lineage>
        <taxon>Eukaryota</taxon>
        <taxon>Viridiplantae</taxon>
        <taxon>Streptophyta</taxon>
        <taxon>Embryophyta</taxon>
        <taxon>Tracheophyta</taxon>
        <taxon>Spermatophyta</taxon>
        <taxon>Magnoliopsida</taxon>
        <taxon>eudicotyledons</taxon>
        <taxon>Gunneridae</taxon>
        <taxon>Pentapetalae</taxon>
        <taxon>rosids</taxon>
        <taxon>fabids</taxon>
        <taxon>Fabales</taxon>
        <taxon>Fabaceae</taxon>
        <taxon>Papilionoideae</taxon>
        <taxon>50 kb inversion clade</taxon>
        <taxon>dalbergioids sensu lato</taxon>
        <taxon>Dalbergieae</taxon>
        <taxon>Pterocarpus clade</taxon>
        <taxon>Arachis</taxon>
    </lineage>
</organism>
<dbReference type="Proteomes" id="UP000289738">
    <property type="component" value="Chromosome B01"/>
</dbReference>
<comment type="caution">
    <text evidence="1">The sequence shown here is derived from an EMBL/GenBank/DDBJ whole genome shotgun (WGS) entry which is preliminary data.</text>
</comment>
<name>A0A445AUM1_ARAHY</name>
<gene>
    <name evidence="1" type="ORF">Ahy_B01g054920</name>
</gene>
<proteinExistence type="predicted"/>
<sequence>MSLPFPFPNPFHFPFPTCPFPSPSLTHNCRGKFSSTFSVAGLNFSAAPVSPPQPSLSHSQSASPHHHEIEVLSDLAVQISHFLTIFRCSVNRPHSSVALVIALEPAALADDSKAHQQLHNEAGAPGHK</sequence>
<evidence type="ECO:0000313" key="1">
    <source>
        <dbReference type="EMBL" id="RYR30093.1"/>
    </source>
</evidence>
<reference evidence="1 2" key="1">
    <citation type="submission" date="2019-01" db="EMBL/GenBank/DDBJ databases">
        <title>Sequencing of cultivated peanut Arachis hypogaea provides insights into genome evolution and oil improvement.</title>
        <authorList>
            <person name="Chen X."/>
        </authorList>
    </citation>
    <scope>NUCLEOTIDE SEQUENCE [LARGE SCALE GENOMIC DNA]</scope>
    <source>
        <strain evidence="2">cv. Fuhuasheng</strain>
        <tissue evidence="1">Leaves</tissue>
    </source>
</reference>
<dbReference type="EMBL" id="SDMP01000011">
    <property type="protein sequence ID" value="RYR30093.1"/>
    <property type="molecule type" value="Genomic_DNA"/>
</dbReference>